<dbReference type="GO" id="GO:0043138">
    <property type="term" value="F:3'-5' DNA helicase activity"/>
    <property type="evidence" value="ECO:0007669"/>
    <property type="project" value="UniProtKB-EC"/>
</dbReference>
<evidence type="ECO:0000259" key="9">
    <source>
        <dbReference type="PROSITE" id="PS51192"/>
    </source>
</evidence>
<dbReference type="InterPro" id="IPR032438">
    <property type="entry name" value="ERCC3_RAD25_C"/>
</dbReference>
<feature type="domain" description="Helicase ATP-binding" evidence="9">
    <location>
        <begin position="198"/>
        <end position="348"/>
    </location>
</feature>
<evidence type="ECO:0000313" key="10">
    <source>
        <dbReference type="EMBL" id="OWZ83372.1"/>
    </source>
</evidence>
<evidence type="ECO:0000256" key="5">
    <source>
        <dbReference type="ARBA" id="ARBA00023235"/>
    </source>
</evidence>
<dbReference type="GO" id="GO:0005524">
    <property type="term" value="F:ATP binding"/>
    <property type="evidence" value="ECO:0007669"/>
    <property type="project" value="UniProtKB-KW"/>
</dbReference>
<evidence type="ECO:0000256" key="3">
    <source>
        <dbReference type="ARBA" id="ARBA00022806"/>
    </source>
</evidence>
<dbReference type="GO" id="GO:0016787">
    <property type="term" value="F:hydrolase activity"/>
    <property type="evidence" value="ECO:0007669"/>
    <property type="project" value="UniProtKB-KW"/>
</dbReference>
<dbReference type="Pfam" id="PF13625">
    <property type="entry name" value="Helicase_C_3"/>
    <property type="match status" value="1"/>
</dbReference>
<dbReference type="InterPro" id="IPR014001">
    <property type="entry name" value="Helicase_ATP-bd"/>
</dbReference>
<evidence type="ECO:0000256" key="1">
    <source>
        <dbReference type="ARBA" id="ARBA00022741"/>
    </source>
</evidence>
<comment type="catalytic activity">
    <reaction evidence="8">
        <text>ATP + H2O = ADP + phosphate + H(+)</text>
        <dbReference type="Rhea" id="RHEA:13065"/>
        <dbReference type="ChEBI" id="CHEBI:15377"/>
        <dbReference type="ChEBI" id="CHEBI:15378"/>
        <dbReference type="ChEBI" id="CHEBI:30616"/>
        <dbReference type="ChEBI" id="CHEBI:43474"/>
        <dbReference type="ChEBI" id="CHEBI:456216"/>
        <dbReference type="EC" id="5.6.2.4"/>
    </reaction>
</comment>
<evidence type="ECO:0000256" key="4">
    <source>
        <dbReference type="ARBA" id="ARBA00022840"/>
    </source>
</evidence>
<evidence type="ECO:0000313" key="11">
    <source>
        <dbReference type="Proteomes" id="UP000214588"/>
    </source>
</evidence>
<dbReference type="InterPro" id="IPR006935">
    <property type="entry name" value="Helicase/UvrB_N"/>
</dbReference>
<dbReference type="Gene3D" id="3.40.50.300">
    <property type="entry name" value="P-loop containing nucleotide triphosphate hydrolases"/>
    <property type="match status" value="2"/>
</dbReference>
<evidence type="ECO:0000256" key="6">
    <source>
        <dbReference type="ARBA" id="ARBA00034617"/>
    </source>
</evidence>
<dbReference type="OrthoDB" id="9802848at2"/>
<protein>
    <recommendedName>
        <fullName evidence="7">DNA 3'-5' helicase</fullName>
        <ecNumber evidence="7">5.6.2.4</ecNumber>
    </recommendedName>
</protein>
<dbReference type="EC" id="5.6.2.4" evidence="7"/>
<keyword evidence="2" id="KW-0378">Hydrolase</keyword>
<proteinExistence type="predicted"/>
<comment type="catalytic activity">
    <reaction evidence="6">
        <text>Couples ATP hydrolysis with the unwinding of duplex DNA by translocating in the 3'-5' direction.</text>
        <dbReference type="EC" id="5.6.2.4"/>
    </reaction>
</comment>
<keyword evidence="4" id="KW-0067">ATP-binding</keyword>
<name>A0A226BX65_9FIRM</name>
<dbReference type="GO" id="GO:0003677">
    <property type="term" value="F:DNA binding"/>
    <property type="evidence" value="ECO:0007669"/>
    <property type="project" value="InterPro"/>
</dbReference>
<dbReference type="InterPro" id="IPR050615">
    <property type="entry name" value="ATP-dep_DNA_Helicase"/>
</dbReference>
<keyword evidence="3" id="KW-0347">Helicase</keyword>
<dbReference type="PANTHER" id="PTHR11274">
    <property type="entry name" value="RAD25/XP-B DNA REPAIR HELICASE"/>
    <property type="match status" value="1"/>
</dbReference>
<sequence length="557" mass="64484">MYFNPLIIHNDGKIFLVKNIDNHYKVAQVLTDFADMVKLPEGVSTFELSPYALWSAAAKGYKSEDILSFLKDNSCNVLDRALESRIIETVRQYKSLELFQSRDYLMLQAVRPEIIEKVLRDKKIKGKMINRPNECTLLFDISEKVTLKKQLFKLELFAIDTTNERGKKLDIKFLKTTRSGIDFKFRDYQLQAVNSFLNNKDKTGGGGVIIMPPRSGKTFVGLKVIEKLKKNTLIITENDDSAASWKNELLDKTDLSEGSISFYNNDQKNLEPITITTYRYLTSEEQRIDYLDKQEWGLVIYDDAHKLPAPKYQRTSDISSKYKLALAATLARSDKKGSFLYALIGPKWYEILPQTLRQEGYLSNIECREVKVPLSEKDKENYKYFKVYSNDNGVLRQIAAKNDKKTDVFAHLIRPQKRTAIASYYKDIAKQIGDNYHLNYITGEIEPNIRKEIVKRFNNGDIDCLIHTQVGEQVNLRNLDVMISISYHGGSAREEYLRLGKLMEVDKRDKDGWFFSIISTRTIEESDYKNRRKSLINYGYRFKILDSRDLTKGGLNF</sequence>
<evidence type="ECO:0000256" key="7">
    <source>
        <dbReference type="ARBA" id="ARBA00034808"/>
    </source>
</evidence>
<dbReference type="InterPro" id="IPR032830">
    <property type="entry name" value="XPB/Ssl2_N"/>
</dbReference>
<comment type="caution">
    <text evidence="10">The sequence shown here is derived from an EMBL/GenBank/DDBJ whole genome shotgun (WGS) entry which is preliminary data.</text>
</comment>
<dbReference type="InterPro" id="IPR027417">
    <property type="entry name" value="P-loop_NTPase"/>
</dbReference>
<dbReference type="AlphaFoldDB" id="A0A226BX65"/>
<reference evidence="10 11" key="1">
    <citation type="submission" date="2017-06" db="EMBL/GenBank/DDBJ databases">
        <title>Draft Genome Sequence of Natranaerobius trueperi halophilic, alkalithermophilic bacteria from soda lakes.</title>
        <authorList>
            <person name="Zhao B."/>
        </authorList>
    </citation>
    <scope>NUCLEOTIDE SEQUENCE [LARGE SCALE GENOMIC DNA]</scope>
    <source>
        <strain evidence="10 11">DSM 18760</strain>
    </source>
</reference>
<dbReference type="Pfam" id="PF16203">
    <property type="entry name" value="ERCC3_RAD25_C"/>
    <property type="match status" value="1"/>
</dbReference>
<dbReference type="PROSITE" id="PS51192">
    <property type="entry name" value="HELICASE_ATP_BIND_1"/>
    <property type="match status" value="1"/>
</dbReference>
<evidence type="ECO:0000256" key="2">
    <source>
        <dbReference type="ARBA" id="ARBA00022801"/>
    </source>
</evidence>
<gene>
    <name evidence="10" type="ORF">CDO51_09130</name>
</gene>
<keyword evidence="11" id="KW-1185">Reference proteome</keyword>
<dbReference type="Pfam" id="PF04851">
    <property type="entry name" value="ResIII"/>
    <property type="match status" value="1"/>
</dbReference>
<organism evidence="10 11">
    <name type="scientific">Natranaerobius trueperi</name>
    <dbReference type="NCBI Taxonomy" id="759412"/>
    <lineage>
        <taxon>Bacteria</taxon>
        <taxon>Bacillati</taxon>
        <taxon>Bacillota</taxon>
        <taxon>Clostridia</taxon>
        <taxon>Natranaerobiales</taxon>
        <taxon>Natranaerobiaceae</taxon>
        <taxon>Natranaerobius</taxon>
    </lineage>
</organism>
<keyword evidence="1" id="KW-0547">Nucleotide-binding</keyword>
<dbReference type="EMBL" id="NIQC01000020">
    <property type="protein sequence ID" value="OWZ83372.1"/>
    <property type="molecule type" value="Genomic_DNA"/>
</dbReference>
<dbReference type="PANTHER" id="PTHR11274:SF0">
    <property type="entry name" value="GENERAL TRANSCRIPTION AND DNA REPAIR FACTOR IIH HELICASE SUBUNIT XPB"/>
    <property type="match status" value="1"/>
</dbReference>
<accession>A0A226BX65</accession>
<keyword evidence="5" id="KW-0413">Isomerase</keyword>
<dbReference type="Proteomes" id="UP000214588">
    <property type="component" value="Unassembled WGS sequence"/>
</dbReference>
<evidence type="ECO:0000256" key="8">
    <source>
        <dbReference type="ARBA" id="ARBA00048988"/>
    </source>
</evidence>
<dbReference type="RefSeq" id="WP_089023970.1">
    <property type="nucleotide sequence ID" value="NZ_NIQC01000020.1"/>
</dbReference>
<dbReference type="SUPFAM" id="SSF52540">
    <property type="entry name" value="P-loop containing nucleoside triphosphate hydrolases"/>
    <property type="match status" value="2"/>
</dbReference>
<dbReference type="SMART" id="SM00487">
    <property type="entry name" value="DEXDc"/>
    <property type="match status" value="1"/>
</dbReference>